<evidence type="ECO:0000313" key="1">
    <source>
        <dbReference type="EMBL" id="EDN80294.1"/>
    </source>
</evidence>
<evidence type="ECO:0000313" key="2">
    <source>
        <dbReference type="Proteomes" id="UP000003553"/>
    </source>
</evidence>
<dbReference type="Proteomes" id="UP000003553">
    <property type="component" value="Unassembled WGS sequence"/>
</dbReference>
<organism evidence="1 2">
    <name type="scientific">Schaalia dentiphila ATCC 17982</name>
    <dbReference type="NCBI Taxonomy" id="411466"/>
    <lineage>
        <taxon>Bacteria</taxon>
        <taxon>Bacillati</taxon>
        <taxon>Actinomycetota</taxon>
        <taxon>Actinomycetes</taxon>
        <taxon>Actinomycetales</taxon>
        <taxon>Actinomycetaceae</taxon>
        <taxon>Schaalia</taxon>
        <taxon>Schaalia dentiphila</taxon>
    </lineage>
</organism>
<reference evidence="1" key="1">
    <citation type="submission" date="2007-04" db="EMBL/GenBank/DDBJ databases">
        <authorList>
            <person name="Fulton L."/>
            <person name="Clifton S."/>
            <person name="Fulton B."/>
            <person name="Xu J."/>
            <person name="Minx P."/>
            <person name="Pepin K.H."/>
            <person name="Johnson M."/>
            <person name="Thiruvilangam P."/>
            <person name="Bhonagiri V."/>
            <person name="Nash W.E."/>
            <person name="Mardis E.R."/>
            <person name="Wilson R.K."/>
        </authorList>
    </citation>
    <scope>NUCLEOTIDE SEQUENCE [LARGE SCALE GENOMIC DNA]</scope>
    <source>
        <strain evidence="1">ATCC 17982</strain>
    </source>
</reference>
<reference evidence="1" key="2">
    <citation type="submission" date="2015-05" db="EMBL/GenBank/DDBJ databases">
        <title>Draft genome sequence of Actinomyces odontolyticus (ATCC 17982).</title>
        <authorList>
            <person name="Sudarsanam P."/>
            <person name="Ley R."/>
            <person name="Guruge J."/>
            <person name="Turnbaugh P.J."/>
            <person name="Mahowald M."/>
            <person name="Liep D."/>
            <person name="Gordon J."/>
        </authorList>
    </citation>
    <scope>NUCLEOTIDE SEQUENCE</scope>
    <source>
        <strain evidence="1">ATCC 17982</strain>
    </source>
</reference>
<name>A7BAS0_9ACTO</name>
<comment type="caution">
    <text evidence="1">The sequence shown here is derived from an EMBL/GenBank/DDBJ whole genome shotgun (WGS) entry which is preliminary data.</text>
</comment>
<dbReference type="AlphaFoldDB" id="A7BAS0"/>
<proteinExistence type="predicted"/>
<protein>
    <submittedName>
        <fullName evidence="1">Uncharacterized protein</fullName>
    </submittedName>
</protein>
<sequence>MGQEICLACAIALRRWRRCCAEACEKNLSCDCPLHHKVCEFCG</sequence>
<dbReference type="EMBL" id="AAYI02000004">
    <property type="protein sequence ID" value="EDN80294.1"/>
    <property type="molecule type" value="Genomic_DNA"/>
</dbReference>
<accession>A7BAS0</accession>
<gene>
    <name evidence="1" type="ORF">ACTODO_00734</name>
</gene>
<keyword evidence="2" id="KW-1185">Reference proteome</keyword>
<dbReference type="HOGENOM" id="CLU_3228482_0_0_11"/>